<keyword evidence="2" id="KW-1185">Reference proteome</keyword>
<dbReference type="Proteomes" id="UP000289946">
    <property type="component" value="Unassembled WGS sequence"/>
</dbReference>
<proteinExistence type="predicted"/>
<evidence type="ECO:0000313" key="1">
    <source>
        <dbReference type="EMBL" id="RXG87366.1"/>
    </source>
</evidence>
<comment type="caution">
    <text evidence="1">The sequence shown here is derived from an EMBL/GenBank/DDBJ whole genome shotgun (WGS) entry which is preliminary data.</text>
</comment>
<protein>
    <submittedName>
        <fullName evidence="1">Uncharacterized protein</fullName>
    </submittedName>
</protein>
<gene>
    <name evidence="1" type="ORF">EAS62_36110</name>
</gene>
<evidence type="ECO:0000313" key="2">
    <source>
        <dbReference type="Proteomes" id="UP000289946"/>
    </source>
</evidence>
<sequence length="268" mass="29035">MVPTKVEALKVLALDRLMLRLKRADHSVLLWSGCVLSLRIQMHHTLALRRAPAARDGLPVLPPAHIDSSGLRCRAQSAGGSDLLILTVADQVETPAPCLRVAKSPGAPIERLKAHTRTDARQIRNPCLRGVADQEGGAPPMRRRSQSSVKVRNVLMMAQQIGKHAWRVLIAVGGVPTSRLKARKEASFQRIHNQCRSGVAGQEAGASAVLLCSQSSLGARGDPIELTVTQPIWKLTRRIRMAAGGAPIERSNVRKQAGWCRIANPSLT</sequence>
<dbReference type="EMBL" id="RDRA01000029">
    <property type="protein sequence ID" value="RXG87366.1"/>
    <property type="molecule type" value="Genomic_DNA"/>
</dbReference>
<accession>A0ABY0D9Z2</accession>
<reference evidence="1 2" key="1">
    <citation type="submission" date="2018-10" db="EMBL/GenBank/DDBJ databases">
        <title>Bradyrhizobium sp. nov., isolated from effective nodules of peanut in China.</title>
        <authorList>
            <person name="Li Y."/>
        </authorList>
    </citation>
    <scope>NUCLEOTIDE SEQUENCE [LARGE SCALE GENOMIC DNA]</scope>
    <source>
        <strain evidence="1 2">CCBAU 51781</strain>
    </source>
</reference>
<organism evidence="1 2">
    <name type="scientific">Bradyrhizobium zhanjiangense</name>
    <dbReference type="NCBI Taxonomy" id="1325107"/>
    <lineage>
        <taxon>Bacteria</taxon>
        <taxon>Pseudomonadati</taxon>
        <taxon>Pseudomonadota</taxon>
        <taxon>Alphaproteobacteria</taxon>
        <taxon>Hyphomicrobiales</taxon>
        <taxon>Nitrobacteraceae</taxon>
        <taxon>Bradyrhizobium</taxon>
    </lineage>
</organism>
<name>A0ABY0D9Z2_9BRAD</name>